<dbReference type="GO" id="GO:0005634">
    <property type="term" value="C:nucleus"/>
    <property type="evidence" value="ECO:0007669"/>
    <property type="project" value="UniProtKB-SubCell"/>
</dbReference>
<keyword evidence="4" id="KW-0677">Repeat</keyword>
<dbReference type="Proteomes" id="UP000549394">
    <property type="component" value="Unassembled WGS sequence"/>
</dbReference>
<evidence type="ECO:0000256" key="5">
    <source>
        <dbReference type="ARBA" id="ARBA00022771"/>
    </source>
</evidence>
<reference evidence="17 18" key="1">
    <citation type="submission" date="2020-08" db="EMBL/GenBank/DDBJ databases">
        <authorList>
            <person name="Hejnol A."/>
        </authorList>
    </citation>
    <scope>NUCLEOTIDE SEQUENCE [LARGE SCALE GENOMIC DNA]</scope>
</reference>
<evidence type="ECO:0000256" key="8">
    <source>
        <dbReference type="ARBA" id="ARBA00023015"/>
    </source>
</evidence>
<evidence type="ECO:0000256" key="3">
    <source>
        <dbReference type="ARBA" id="ARBA00022723"/>
    </source>
</evidence>
<dbReference type="OrthoDB" id="7327383at2759"/>
<dbReference type="Pfam" id="PF00096">
    <property type="entry name" value="zf-C2H2"/>
    <property type="match status" value="3"/>
</dbReference>
<dbReference type="GO" id="GO:0002250">
    <property type="term" value="P:adaptive immune response"/>
    <property type="evidence" value="ECO:0007669"/>
    <property type="project" value="UniProtKB-KW"/>
</dbReference>
<dbReference type="FunFam" id="3.30.160.60:FF:000833">
    <property type="entry name" value="PR domain zinc finger protein"/>
    <property type="match status" value="1"/>
</dbReference>
<dbReference type="InterPro" id="IPR050331">
    <property type="entry name" value="Zinc_finger"/>
</dbReference>
<protein>
    <submittedName>
        <fullName evidence="17">DgyrCDS3848</fullName>
    </submittedName>
</protein>
<keyword evidence="18" id="KW-1185">Reference proteome</keyword>
<dbReference type="PANTHER" id="PTHR16515:SF59">
    <property type="entry name" value="PR DOMAIN ZINC FINGER PROTEIN 1"/>
    <property type="match status" value="1"/>
</dbReference>
<sequence>MFLCKMILDGMEDGWDLSRLTKGDIDKLATYFVPDRLCQGENRAQATLPRNLVFKPSERQPSGVWSREYIPKGTRFGPLQGEIVPPEAKSDGHFWKVFTTDNRVYHYIDVAAKNSNWMRFVQIACSEEEQNVVACQVDFQIFFYTTKPIPANCELLMAATRHCMPSSVVKSEAMENQLSDNIFLPPELKKSMVDYPLPPAPLFPFLDEFRSKKPWSLPLPFPPYPFPNLFALPPPAPIFSNNLFPMKKSQHEEEALNLTTKREERTRGHRTLPYPLKKKDGRMQYECNVCQKVFGQLSNLKVHLRTHTGERPFTCTTCSKGFTQLAHLQKHHLVHTGEKPHECTVCSKRFSSTSNLKTHMRLHSGEKPFVCKLCPAKFTQFVHLKLHRRLHTNERPYECPRCSRKYISASGLKTHWKTSACMPTDTALPHPSDGESDGHSSDADIDVCTDSSFS</sequence>
<comment type="subcellular location">
    <subcellularLocation>
        <location evidence="1">Nucleus</location>
    </subcellularLocation>
</comment>
<evidence type="ECO:0000313" key="17">
    <source>
        <dbReference type="EMBL" id="CAD5114805.1"/>
    </source>
</evidence>
<dbReference type="PROSITE" id="PS50157">
    <property type="entry name" value="ZINC_FINGER_C2H2_2"/>
    <property type="match status" value="4"/>
</dbReference>
<evidence type="ECO:0000256" key="6">
    <source>
        <dbReference type="ARBA" id="ARBA00022833"/>
    </source>
</evidence>
<keyword evidence="5 13" id="KW-0863">Zinc-finger</keyword>
<dbReference type="SUPFAM" id="SSF82199">
    <property type="entry name" value="SET domain"/>
    <property type="match status" value="1"/>
</dbReference>
<keyword evidence="6" id="KW-0862">Zinc</keyword>
<dbReference type="FunFam" id="3.30.160.60:FF:000262">
    <property type="entry name" value="PR domain zinc finger protein 1"/>
    <property type="match status" value="1"/>
</dbReference>
<dbReference type="Gene3D" id="2.170.270.10">
    <property type="entry name" value="SET domain"/>
    <property type="match status" value="1"/>
</dbReference>
<keyword evidence="9" id="KW-0238">DNA-binding</keyword>
<dbReference type="Gene3D" id="3.30.160.60">
    <property type="entry name" value="Classic Zinc Finger"/>
    <property type="match status" value="5"/>
</dbReference>
<evidence type="ECO:0000256" key="14">
    <source>
        <dbReference type="SAM" id="MobiDB-lite"/>
    </source>
</evidence>
<dbReference type="InterPro" id="IPR046341">
    <property type="entry name" value="SET_dom_sf"/>
</dbReference>
<evidence type="ECO:0000256" key="10">
    <source>
        <dbReference type="ARBA" id="ARBA00023130"/>
    </source>
</evidence>
<feature type="domain" description="C2H2-type" evidence="15">
    <location>
        <begin position="341"/>
        <end position="368"/>
    </location>
</feature>
<dbReference type="GO" id="GO:0008270">
    <property type="term" value="F:zinc ion binding"/>
    <property type="evidence" value="ECO:0007669"/>
    <property type="project" value="UniProtKB-KW"/>
</dbReference>
<proteinExistence type="predicted"/>
<feature type="domain" description="C2H2-type" evidence="15">
    <location>
        <begin position="285"/>
        <end position="312"/>
    </location>
</feature>
<feature type="domain" description="SET" evidence="16">
    <location>
        <begin position="50"/>
        <end position="160"/>
    </location>
</feature>
<evidence type="ECO:0000256" key="9">
    <source>
        <dbReference type="ARBA" id="ARBA00023125"/>
    </source>
</evidence>
<feature type="domain" description="C2H2-type" evidence="15">
    <location>
        <begin position="369"/>
        <end position="396"/>
    </location>
</feature>
<dbReference type="GO" id="GO:0045087">
    <property type="term" value="P:innate immune response"/>
    <property type="evidence" value="ECO:0007669"/>
    <property type="project" value="UniProtKB-KW"/>
</dbReference>
<gene>
    <name evidence="17" type="ORF">DGYR_LOCUS3618</name>
</gene>
<dbReference type="GO" id="GO:0045165">
    <property type="term" value="P:cell fate commitment"/>
    <property type="evidence" value="ECO:0007669"/>
    <property type="project" value="TreeGrafter"/>
</dbReference>
<dbReference type="GO" id="GO:0000122">
    <property type="term" value="P:negative regulation of transcription by RNA polymerase II"/>
    <property type="evidence" value="ECO:0007669"/>
    <property type="project" value="UniProtKB-ARBA"/>
</dbReference>
<dbReference type="InterPro" id="IPR013087">
    <property type="entry name" value="Znf_C2H2_type"/>
</dbReference>
<dbReference type="Pfam" id="PF13912">
    <property type="entry name" value="zf-C2H2_6"/>
    <property type="match status" value="1"/>
</dbReference>
<dbReference type="PANTHER" id="PTHR16515">
    <property type="entry name" value="PR DOMAIN ZINC FINGER PROTEIN"/>
    <property type="match status" value="1"/>
</dbReference>
<feature type="domain" description="C2H2-type" evidence="15">
    <location>
        <begin position="313"/>
        <end position="340"/>
    </location>
</feature>
<dbReference type="SMART" id="SM00355">
    <property type="entry name" value="ZnF_C2H2"/>
    <property type="match status" value="5"/>
</dbReference>
<evidence type="ECO:0000259" key="15">
    <source>
        <dbReference type="PROSITE" id="PS50157"/>
    </source>
</evidence>
<keyword evidence="8" id="KW-0805">Transcription regulation</keyword>
<keyword evidence="10" id="KW-1064">Adaptive immunity</keyword>
<dbReference type="GO" id="GO:0005737">
    <property type="term" value="C:cytoplasm"/>
    <property type="evidence" value="ECO:0007669"/>
    <property type="project" value="TreeGrafter"/>
</dbReference>
<evidence type="ECO:0000256" key="11">
    <source>
        <dbReference type="ARBA" id="ARBA00023163"/>
    </source>
</evidence>
<dbReference type="Pfam" id="PF21549">
    <property type="entry name" value="PRDM2_PR"/>
    <property type="match status" value="1"/>
</dbReference>
<evidence type="ECO:0000256" key="7">
    <source>
        <dbReference type="ARBA" id="ARBA00022859"/>
    </source>
</evidence>
<keyword evidence="2" id="KW-0399">Innate immunity</keyword>
<accession>A0A7I8VEK1</accession>
<evidence type="ECO:0000256" key="4">
    <source>
        <dbReference type="ARBA" id="ARBA00022737"/>
    </source>
</evidence>
<keyword evidence="7" id="KW-0391">Immunity</keyword>
<evidence type="ECO:0000259" key="16">
    <source>
        <dbReference type="PROSITE" id="PS50280"/>
    </source>
</evidence>
<feature type="compositionally biased region" description="Basic and acidic residues" evidence="14">
    <location>
        <begin position="432"/>
        <end position="442"/>
    </location>
</feature>
<evidence type="ECO:0000256" key="13">
    <source>
        <dbReference type="PROSITE-ProRule" id="PRU00042"/>
    </source>
</evidence>
<dbReference type="PROSITE" id="PS00028">
    <property type="entry name" value="ZINC_FINGER_C2H2_1"/>
    <property type="match status" value="4"/>
</dbReference>
<keyword evidence="11" id="KW-0804">Transcription</keyword>
<dbReference type="EMBL" id="CAJFCJ010000005">
    <property type="protein sequence ID" value="CAD5114805.1"/>
    <property type="molecule type" value="Genomic_DNA"/>
</dbReference>
<organism evidence="17 18">
    <name type="scientific">Dimorphilus gyrociliatus</name>
    <dbReference type="NCBI Taxonomy" id="2664684"/>
    <lineage>
        <taxon>Eukaryota</taxon>
        <taxon>Metazoa</taxon>
        <taxon>Spiralia</taxon>
        <taxon>Lophotrochozoa</taxon>
        <taxon>Annelida</taxon>
        <taxon>Polychaeta</taxon>
        <taxon>Polychaeta incertae sedis</taxon>
        <taxon>Dinophilidae</taxon>
        <taxon>Dimorphilus</taxon>
    </lineage>
</organism>
<evidence type="ECO:0000313" key="18">
    <source>
        <dbReference type="Proteomes" id="UP000549394"/>
    </source>
</evidence>
<feature type="region of interest" description="Disordered" evidence="14">
    <location>
        <begin position="427"/>
        <end position="454"/>
    </location>
</feature>
<dbReference type="InterPro" id="IPR036236">
    <property type="entry name" value="Znf_C2H2_sf"/>
</dbReference>
<keyword evidence="3" id="KW-0479">Metal-binding</keyword>
<dbReference type="FunFam" id="3.30.160.60:FF:000202">
    <property type="entry name" value="Zinc finger protein 574"/>
    <property type="match status" value="1"/>
</dbReference>
<keyword evidence="12" id="KW-0539">Nucleus</keyword>
<dbReference type="SMART" id="SM00317">
    <property type="entry name" value="SET"/>
    <property type="match status" value="1"/>
</dbReference>
<dbReference type="AlphaFoldDB" id="A0A7I8VEK1"/>
<dbReference type="FunFam" id="3.30.160.60:FF:000132">
    <property type="entry name" value="PR domain zinc finger protein 1"/>
    <property type="match status" value="1"/>
</dbReference>
<dbReference type="SUPFAM" id="SSF57667">
    <property type="entry name" value="beta-beta-alpha zinc fingers"/>
    <property type="match status" value="3"/>
</dbReference>
<dbReference type="FunFam" id="3.30.160.60:FF:000211">
    <property type="entry name" value="PR domain zinc finger protein 1"/>
    <property type="match status" value="1"/>
</dbReference>
<evidence type="ECO:0000256" key="12">
    <source>
        <dbReference type="ARBA" id="ARBA00023242"/>
    </source>
</evidence>
<name>A0A7I8VEK1_9ANNE</name>
<dbReference type="InterPro" id="IPR001214">
    <property type="entry name" value="SET_dom"/>
</dbReference>
<dbReference type="GO" id="GO:0000978">
    <property type="term" value="F:RNA polymerase II cis-regulatory region sequence-specific DNA binding"/>
    <property type="evidence" value="ECO:0007669"/>
    <property type="project" value="TreeGrafter"/>
</dbReference>
<dbReference type="GO" id="GO:0003700">
    <property type="term" value="F:DNA-binding transcription factor activity"/>
    <property type="evidence" value="ECO:0007669"/>
    <property type="project" value="TreeGrafter"/>
</dbReference>
<comment type="caution">
    <text evidence="17">The sequence shown here is derived from an EMBL/GenBank/DDBJ whole genome shotgun (WGS) entry which is preliminary data.</text>
</comment>
<evidence type="ECO:0000256" key="2">
    <source>
        <dbReference type="ARBA" id="ARBA00022588"/>
    </source>
</evidence>
<evidence type="ECO:0000256" key="1">
    <source>
        <dbReference type="ARBA" id="ARBA00004123"/>
    </source>
</evidence>
<dbReference type="PROSITE" id="PS50280">
    <property type="entry name" value="SET"/>
    <property type="match status" value="1"/>
</dbReference>